<dbReference type="OrthoDB" id="9781034at2"/>
<evidence type="ECO:0000256" key="1">
    <source>
        <dbReference type="ARBA" id="ARBA00022737"/>
    </source>
</evidence>
<dbReference type="InterPro" id="IPR001307">
    <property type="entry name" value="Thiosulphate_STrfase_CS"/>
</dbReference>
<protein>
    <submittedName>
        <fullName evidence="4">Sulfurtransferase</fullName>
    </submittedName>
</protein>
<name>A0A5C6X4E0_9DELT</name>
<dbReference type="SMART" id="SM00450">
    <property type="entry name" value="RHOD"/>
    <property type="match status" value="2"/>
</dbReference>
<keyword evidence="2" id="KW-1133">Transmembrane helix</keyword>
<sequence>MRDARRLKVEGAVLATQRRRFRGVGGALATLVMGAWLLCASGAICPVQAQESATSGTLESFGEQAVEVFVDVERARALIAEGAAVLDARESSDFRRGHLPGAANVPWTTLVSGEQQGALASNAHLQVRLREAGVFNGKPVVVYGGWRAPGTWGEEGRLHWTLEYVGHGRVYVLWGGIQAWEAAGHELESGAQADRSAGDFEVRRREAYRATTAEVQAALSRDDVALLDTREAEEYGGKVKYGESRAGHIPGAQHLWWEDLFEGQRLKSRAQIESMLKARGVERTDEVIAYCTGGIRSGFVYSVLRALGYGEVANYDASMWEWTRQSDRPVRVP</sequence>
<evidence type="ECO:0000313" key="5">
    <source>
        <dbReference type="Proteomes" id="UP000321412"/>
    </source>
</evidence>
<feature type="transmembrane region" description="Helical" evidence="2">
    <location>
        <begin position="21"/>
        <end position="44"/>
    </location>
</feature>
<dbReference type="InterPro" id="IPR001763">
    <property type="entry name" value="Rhodanese-like_dom"/>
</dbReference>
<gene>
    <name evidence="4" type="ORF">FRC98_12275</name>
</gene>
<keyword evidence="2" id="KW-0812">Transmembrane</keyword>
<keyword evidence="1" id="KW-0677">Repeat</keyword>
<keyword evidence="5" id="KW-1185">Reference proteome</keyword>
<dbReference type="PANTHER" id="PTHR43855">
    <property type="entry name" value="THIOSULFATE SULFURTRANSFERASE"/>
    <property type="match status" value="1"/>
</dbReference>
<dbReference type="InterPro" id="IPR051126">
    <property type="entry name" value="Thiosulfate_sulfurtransferase"/>
</dbReference>
<proteinExistence type="predicted"/>
<organism evidence="4 5">
    <name type="scientific">Lujinxingia vulgaris</name>
    <dbReference type="NCBI Taxonomy" id="2600176"/>
    <lineage>
        <taxon>Bacteria</taxon>
        <taxon>Deltaproteobacteria</taxon>
        <taxon>Bradymonadales</taxon>
        <taxon>Lujinxingiaceae</taxon>
        <taxon>Lujinxingia</taxon>
    </lineage>
</organism>
<dbReference type="Gene3D" id="3.40.250.10">
    <property type="entry name" value="Rhodanese-like domain"/>
    <property type="match status" value="2"/>
</dbReference>
<dbReference type="GO" id="GO:0004792">
    <property type="term" value="F:thiosulfate-cyanide sulfurtransferase activity"/>
    <property type="evidence" value="ECO:0007669"/>
    <property type="project" value="InterPro"/>
</dbReference>
<accession>A0A5C6X4E0</accession>
<dbReference type="CDD" id="cd01449">
    <property type="entry name" value="TST_Repeat_2"/>
    <property type="match status" value="1"/>
</dbReference>
<dbReference type="PROSITE" id="PS50206">
    <property type="entry name" value="RHODANESE_3"/>
    <property type="match status" value="2"/>
</dbReference>
<evidence type="ECO:0000313" key="4">
    <source>
        <dbReference type="EMBL" id="TXD36606.1"/>
    </source>
</evidence>
<feature type="domain" description="Rhodanese" evidence="3">
    <location>
        <begin position="79"/>
        <end position="189"/>
    </location>
</feature>
<dbReference type="Pfam" id="PF00581">
    <property type="entry name" value="Rhodanese"/>
    <property type="match status" value="2"/>
</dbReference>
<dbReference type="PROSITE" id="PS00380">
    <property type="entry name" value="RHODANESE_1"/>
    <property type="match status" value="1"/>
</dbReference>
<evidence type="ECO:0000259" key="3">
    <source>
        <dbReference type="PROSITE" id="PS50206"/>
    </source>
</evidence>
<dbReference type="Proteomes" id="UP000321412">
    <property type="component" value="Unassembled WGS sequence"/>
</dbReference>
<reference evidence="4 5" key="1">
    <citation type="submission" date="2019-08" db="EMBL/GenBank/DDBJ databases">
        <title>Bradymonadales sp. TMQ4.</title>
        <authorList>
            <person name="Liang Q."/>
        </authorList>
    </citation>
    <scope>NUCLEOTIDE SEQUENCE [LARGE SCALE GENOMIC DNA]</scope>
    <source>
        <strain evidence="4 5">TMQ4</strain>
    </source>
</reference>
<feature type="domain" description="Rhodanese" evidence="3">
    <location>
        <begin position="220"/>
        <end position="331"/>
    </location>
</feature>
<dbReference type="SUPFAM" id="SSF52821">
    <property type="entry name" value="Rhodanese/Cell cycle control phosphatase"/>
    <property type="match status" value="2"/>
</dbReference>
<comment type="caution">
    <text evidence="4">The sequence shown here is derived from an EMBL/GenBank/DDBJ whole genome shotgun (WGS) entry which is preliminary data.</text>
</comment>
<dbReference type="InterPro" id="IPR036873">
    <property type="entry name" value="Rhodanese-like_dom_sf"/>
</dbReference>
<keyword evidence="4" id="KW-0808">Transferase</keyword>
<dbReference type="PANTHER" id="PTHR43855:SF1">
    <property type="entry name" value="THIOSULFATE SULFURTRANSFERASE"/>
    <property type="match status" value="1"/>
</dbReference>
<evidence type="ECO:0000256" key="2">
    <source>
        <dbReference type="SAM" id="Phobius"/>
    </source>
</evidence>
<dbReference type="AlphaFoldDB" id="A0A5C6X4E0"/>
<keyword evidence="2" id="KW-0472">Membrane</keyword>
<dbReference type="EMBL" id="VOSM01000005">
    <property type="protein sequence ID" value="TXD36606.1"/>
    <property type="molecule type" value="Genomic_DNA"/>
</dbReference>